<sequence length="214" mass="23749">MKYIQNKVRSEQGGLHSLPAVFHVADLTLRLGWSSKVALQRLHHWMLVGQVQRLSSTTDVYANLSASKYPNWEPALRMIMPSTVVMGIEALRRAGWITQIPYLSTVAVDAAERVFDVERFSVLALPTEWFRQMAPGIQGGEAGSLKCVKPAWALADLIKREGWCDCGVGPDDIYWDDVTQQDEEDWATARVTLGLAEHSMNPDAGISDIAHSAT</sequence>
<evidence type="ECO:0000313" key="2">
    <source>
        <dbReference type="Proteomes" id="UP001204621"/>
    </source>
</evidence>
<accession>A0ABT2D3D6</accession>
<reference evidence="1 2" key="1">
    <citation type="submission" date="2022-08" db="EMBL/GenBank/DDBJ databases">
        <title>Reclassification of Massilia species as members of the genera Telluria, Duganella, Pseudoduganella, Mokoshia gen. nov. and Zemynaea gen. nov. using orthogonal and non-orthogonal genome-based approaches.</title>
        <authorList>
            <person name="Bowman J.P."/>
        </authorList>
    </citation>
    <scope>NUCLEOTIDE SEQUENCE [LARGE SCALE GENOMIC DNA]</scope>
    <source>
        <strain evidence="1 2">JCM 31606</strain>
    </source>
</reference>
<dbReference type="RefSeq" id="WP_258813966.1">
    <property type="nucleotide sequence ID" value="NZ_JANUGU010000010.1"/>
</dbReference>
<keyword evidence="2" id="KW-1185">Reference proteome</keyword>
<dbReference type="Proteomes" id="UP001204621">
    <property type="component" value="Unassembled WGS sequence"/>
</dbReference>
<comment type="caution">
    <text evidence="1">The sequence shown here is derived from an EMBL/GenBank/DDBJ whole genome shotgun (WGS) entry which is preliminary data.</text>
</comment>
<proteinExistence type="predicted"/>
<evidence type="ECO:0008006" key="3">
    <source>
        <dbReference type="Google" id="ProtNLM"/>
    </source>
</evidence>
<protein>
    <recommendedName>
        <fullName evidence="3">Transcriptional regulator AbiEi antitoxin N-terminal domain-containing protein</fullName>
    </recommendedName>
</protein>
<name>A0ABT2D3D6_9BURK</name>
<dbReference type="EMBL" id="JANUGU010000010">
    <property type="protein sequence ID" value="MCS0660768.1"/>
    <property type="molecule type" value="Genomic_DNA"/>
</dbReference>
<organism evidence="1 2">
    <name type="scientific">Massilia terrae</name>
    <dbReference type="NCBI Taxonomy" id="1811224"/>
    <lineage>
        <taxon>Bacteria</taxon>
        <taxon>Pseudomonadati</taxon>
        <taxon>Pseudomonadota</taxon>
        <taxon>Betaproteobacteria</taxon>
        <taxon>Burkholderiales</taxon>
        <taxon>Oxalobacteraceae</taxon>
        <taxon>Telluria group</taxon>
        <taxon>Massilia</taxon>
    </lineage>
</organism>
<evidence type="ECO:0000313" key="1">
    <source>
        <dbReference type="EMBL" id="MCS0660768.1"/>
    </source>
</evidence>
<gene>
    <name evidence="1" type="ORF">NX778_22095</name>
</gene>